<reference evidence="2" key="1">
    <citation type="submission" date="2014-11" db="EMBL/GenBank/DDBJ databases">
        <authorList>
            <person name="Amaro Gonzalez C."/>
        </authorList>
    </citation>
    <scope>NUCLEOTIDE SEQUENCE</scope>
</reference>
<accession>A0A0E9UUV9</accession>
<organism evidence="2">
    <name type="scientific">Anguilla anguilla</name>
    <name type="common">European freshwater eel</name>
    <name type="synonym">Muraena anguilla</name>
    <dbReference type="NCBI Taxonomy" id="7936"/>
    <lineage>
        <taxon>Eukaryota</taxon>
        <taxon>Metazoa</taxon>
        <taxon>Chordata</taxon>
        <taxon>Craniata</taxon>
        <taxon>Vertebrata</taxon>
        <taxon>Euteleostomi</taxon>
        <taxon>Actinopterygii</taxon>
        <taxon>Neopterygii</taxon>
        <taxon>Teleostei</taxon>
        <taxon>Anguilliformes</taxon>
        <taxon>Anguillidae</taxon>
        <taxon>Anguilla</taxon>
    </lineage>
</organism>
<evidence type="ECO:0000313" key="2">
    <source>
        <dbReference type="EMBL" id="JAH68980.1"/>
    </source>
</evidence>
<evidence type="ECO:0000256" key="1">
    <source>
        <dbReference type="SAM" id="MobiDB-lite"/>
    </source>
</evidence>
<dbReference type="EMBL" id="GBXM01039597">
    <property type="protein sequence ID" value="JAH68980.1"/>
    <property type="molecule type" value="Transcribed_RNA"/>
</dbReference>
<feature type="region of interest" description="Disordered" evidence="1">
    <location>
        <begin position="1"/>
        <end position="21"/>
    </location>
</feature>
<reference evidence="2" key="2">
    <citation type="journal article" date="2015" name="Fish Shellfish Immunol.">
        <title>Early steps in the European eel (Anguilla anguilla)-Vibrio vulnificus interaction in the gills: Role of the RtxA13 toxin.</title>
        <authorList>
            <person name="Callol A."/>
            <person name="Pajuelo D."/>
            <person name="Ebbesson L."/>
            <person name="Teles M."/>
            <person name="MacKenzie S."/>
            <person name="Amaro C."/>
        </authorList>
    </citation>
    <scope>NUCLEOTIDE SEQUENCE</scope>
</reference>
<dbReference type="AlphaFoldDB" id="A0A0E9UUV9"/>
<name>A0A0E9UUV9_ANGAN</name>
<sequence length="53" mass="5797">MEESPYRLTYTSSSSNIRRPPIQVLPKTTPVASAVKHEKGSGWYGCLTSAVLT</sequence>
<proteinExistence type="predicted"/>
<protein>
    <submittedName>
        <fullName evidence="2">Uncharacterized protein</fullName>
    </submittedName>
</protein>